<feature type="transmembrane region" description="Helical" evidence="2">
    <location>
        <begin position="1665"/>
        <end position="1690"/>
    </location>
</feature>
<dbReference type="RefSeq" id="WP_116440932.1">
    <property type="nucleotide sequence ID" value="NZ_BHEO01000002.1"/>
</dbReference>
<evidence type="ECO:0000313" key="7">
    <source>
        <dbReference type="Proteomes" id="UP000294613"/>
    </source>
</evidence>
<evidence type="ECO:0000256" key="1">
    <source>
        <dbReference type="SAM" id="MobiDB-lite"/>
    </source>
</evidence>
<proteinExistence type="predicted"/>
<feature type="domain" description="Ig-like" evidence="3">
    <location>
        <begin position="1034"/>
        <end position="1114"/>
    </location>
</feature>
<dbReference type="Pfam" id="PF13750">
    <property type="entry name" value="Big_3_3"/>
    <property type="match status" value="1"/>
</dbReference>
<evidence type="ECO:0000313" key="8">
    <source>
        <dbReference type="Proteomes" id="UP000702954"/>
    </source>
</evidence>
<reference evidence="5 8" key="1">
    <citation type="journal article" date="2018" name="Int. J. Syst. Evol. Microbiol.">
        <title>Draft Genome Sequence of Faecalimonas umbilicata JCM 30896T, an Acetate-Producing Bacterium Isolated from Human Feces.</title>
        <authorList>
            <person name="Sakamoto M."/>
            <person name="Ikeyama N."/>
            <person name="Yuki M."/>
            <person name="Ohkuma M."/>
        </authorList>
    </citation>
    <scope>NUCLEOTIDE SEQUENCE [LARGE SCALE GENOMIC DNA]</scope>
    <source>
        <strain evidence="5 8">EGH7</strain>
    </source>
</reference>
<evidence type="ECO:0000313" key="5">
    <source>
        <dbReference type="EMBL" id="GBU03605.1"/>
    </source>
</evidence>
<keyword evidence="2" id="KW-0812">Transmembrane</keyword>
<dbReference type="Pfam" id="PF12245">
    <property type="entry name" value="Big_3_2"/>
    <property type="match status" value="1"/>
</dbReference>
<reference evidence="6 7" key="2">
    <citation type="submission" date="2019-03" db="EMBL/GenBank/DDBJ databases">
        <title>Genomic Encyclopedia of Type Strains, Phase IV (KMG-IV): sequencing the most valuable type-strain genomes for metagenomic binning, comparative biology and taxonomic classification.</title>
        <authorList>
            <person name="Goeker M."/>
        </authorList>
    </citation>
    <scope>NUCLEOTIDE SEQUENCE [LARGE SCALE GENOMIC DNA]</scope>
    <source>
        <strain evidence="6 7">DSM 103426</strain>
    </source>
</reference>
<evidence type="ECO:0000313" key="6">
    <source>
        <dbReference type="EMBL" id="TCS69108.1"/>
    </source>
</evidence>
<feature type="domain" description="Ig-like" evidence="4">
    <location>
        <begin position="1314"/>
        <end position="1442"/>
    </location>
</feature>
<dbReference type="InterPro" id="IPR022038">
    <property type="entry name" value="Ig-like_bact"/>
</dbReference>
<evidence type="ECO:0000259" key="4">
    <source>
        <dbReference type="Pfam" id="PF13750"/>
    </source>
</evidence>
<keyword evidence="2" id="KW-0472">Membrane</keyword>
<sequence>MRESWGRVRKWVQIIMMLTGPVVLAIALCNVTSEKLWQARAEEVQQIKKEKGLNGENSVRRAVALEKIQWEKAEKVYDGKREAVLTGYYQEKKEENRVTVEVQLEGSNVKTYTEAVIQKVIKQPQNYELAECEQKKISGIHMKVIPKNLYLQVEDHSVDYGVTMETLEADLRKHGKVFIKEGILQEDLEKVMLPEVILRDPYPELKIGSYDNCLIPELKREDGKLANPFEGVVQGNYCMKVAQEEDYGTLEVLPQKLEEAEDVISVEHRAGIFQKEEGKNIYVRGTRGDTGEPVKVKLHIREESSFAQRYDEVWVRIKEEGGVFVNATKEGIVFEEQQEGVQRRTGEWYLKDSRDGSGKTVTEVADGLVFVIDSEAPEVIFHRLSLEKNKIGGEERGLNFGTYQNTSYAEKVSVEDQNSLDERGSGVDRWSYAVWNVKKDQKLTKNLVEKLTISGELQWNPVEEETCEILIGIENQGKVKEGNYVLLVRVEDQVQNQAVFLSDGIVVDLKQPKVTLRGIDSEKYYTEDIPFSITVEDFHLKNQKITSGIKEICVALLCDGTECFCETEQIRENFPKSGTEVEKTLQELQTEAKVSREKIIQASRHNSNDVKLSVTVSDHAGNQTVAEERLKIDTVAPQIIVAYDNNDKKNGNYFQEERTAQILYQDKNFEQKNVTFDVGVGKKQQKNVRVQDLEKEFGILAEWRRQEGKEGECLYLKFQKEQEYKIRPHCKDRAGNVEQRVDYGDSEAPEQFVIDTTDPVAEIRYYCDGEEILLSEEVGRRSFTDKAIEAKIVICEQNFSFPETFSEEQSQMELSVKAEGMQEGEYPQEVEGGYFQQAAKRKNWKKIDTDTYTATFLFEKDANYIAEFTYMDLAGRKVSIAPRRFTVDQTAPKGEIVVDGQKNSAESWRTVSFSLFQRDAYQIQITGEDVTAGVASVKYYCSKRPLSEEDVKNLPSKEWVKGDAFAVNPDQQCIVYGKVEDLAGNICFLYPVSGMITECSEPKIKMTLEGEKSGGVYRGDVTVKIEAEDLQAGDTYSGIQQVFYHVAAEENVQADKEEILFQKEDHQTRGKARWEGAVVIPAEVFNSNDVRVQVTVKDSAGNEKTENKEKIAIDITPPILHVQYDDQMPVNGNYYRKARKATITVHERNFDEKTLKIQAGSSEGRQPISGEWTRQEGGKNTDQDTYVCTMLFQEDGVYKLSLNCTDKAGNQTIYENDDVFVIDQTAPVIRVSYQEQTERTKGYYHKPRTAVISIQEKNFRPEDVAIKITAVLDGEEQKAPEIGMFTSEGVDSETSSQNREREAVHRATILYDKDGTYTFNVSYTDLAGNMAKEYPEDRFTIDRTSPSVEIFGVENKSANNDIVAPQIRYQDRNYEEKDVKIELTGYHRGKLPIEGQKTEIVNGQYIKLPDFERTKEKDDLYTLTVQVTDRAGNVTKKSITFSVNRFGSVYTLSDKTRKLLQKHYTKQPQEIEVTEINIDTLQMKEISYGRDGEVVRLQKGKDYAVEKNEPEQGWKTYTYKIGRHNFQKEGNYTVTLSSKDRAENRGNNKIKGEEINFVVDQTAPTVVVTGIENYGKYKESSKKMTIYMEDNFAAEAVEVSVHGERKIKKRYDAERLKRQGGRAEVVLRQENRWKTVRVSGVDAAGNRSEEKVFQILVTPDRKIQFFYNLPSIVGVALMMHPLLCGVIFFIRKQRRKQTRRKDFKADQKNSERGSSQT</sequence>
<keyword evidence="8" id="KW-1185">Reference proteome</keyword>
<keyword evidence="2" id="KW-1133">Transmembrane helix</keyword>
<dbReference type="Proteomes" id="UP000702954">
    <property type="component" value="Unassembled WGS sequence"/>
</dbReference>
<comment type="caution">
    <text evidence="6">The sequence shown here is derived from an EMBL/GenBank/DDBJ whole genome shotgun (WGS) entry which is preliminary data.</text>
</comment>
<dbReference type="Proteomes" id="UP000294613">
    <property type="component" value="Unassembled WGS sequence"/>
</dbReference>
<organism evidence="6 7">
    <name type="scientific">Faecalimonas umbilicata</name>
    <dbReference type="NCBI Taxonomy" id="1912855"/>
    <lineage>
        <taxon>Bacteria</taxon>
        <taxon>Bacillati</taxon>
        <taxon>Bacillota</taxon>
        <taxon>Clostridia</taxon>
        <taxon>Lachnospirales</taxon>
        <taxon>Lachnospiraceae</taxon>
        <taxon>Faecalimonas</taxon>
    </lineage>
</organism>
<feature type="region of interest" description="Disordered" evidence="1">
    <location>
        <begin position="1159"/>
        <end position="1180"/>
    </location>
</feature>
<dbReference type="EMBL" id="SLZV01000005">
    <property type="protein sequence ID" value="TCS69108.1"/>
    <property type="molecule type" value="Genomic_DNA"/>
</dbReference>
<dbReference type="EMBL" id="BHEO01000002">
    <property type="protein sequence ID" value="GBU03605.1"/>
    <property type="molecule type" value="Genomic_DNA"/>
</dbReference>
<protein>
    <submittedName>
        <fullName evidence="6">Ig-like protein group 3</fullName>
    </submittedName>
</protein>
<accession>A0A4R3JSN9</accession>
<evidence type="ECO:0000259" key="3">
    <source>
        <dbReference type="Pfam" id="PF12245"/>
    </source>
</evidence>
<name>A0A4R3JSN9_9FIRM</name>
<evidence type="ECO:0000256" key="2">
    <source>
        <dbReference type="SAM" id="Phobius"/>
    </source>
</evidence>
<gene>
    <name evidence="6" type="ORF">EDD74_10595</name>
    <name evidence="5" type="ORF">FAEUMB_01460</name>
</gene>